<dbReference type="Pfam" id="PF24898">
    <property type="entry name" value="GGDEF_GdpP"/>
    <property type="match status" value="1"/>
</dbReference>
<dbReference type="Pfam" id="PF01368">
    <property type="entry name" value="DHH"/>
    <property type="match status" value="1"/>
</dbReference>
<organism evidence="10 11">
    <name type="scientific">Holzapfeliella floricola DSM 23037 = JCM 16512</name>
    <dbReference type="NCBI Taxonomy" id="1423744"/>
    <lineage>
        <taxon>Bacteria</taxon>
        <taxon>Bacillati</taxon>
        <taxon>Bacillota</taxon>
        <taxon>Bacilli</taxon>
        <taxon>Lactobacillales</taxon>
        <taxon>Lactobacillaceae</taxon>
        <taxon>Holzapfeliella</taxon>
    </lineage>
</organism>
<dbReference type="Gene3D" id="3.30.450.20">
    <property type="entry name" value="PAS domain"/>
    <property type="match status" value="1"/>
</dbReference>
<feature type="transmembrane region" description="Helical" evidence="8">
    <location>
        <begin position="46"/>
        <end position="66"/>
    </location>
</feature>
<dbReference type="InterPro" id="IPR001667">
    <property type="entry name" value="DDH_dom"/>
</dbReference>
<evidence type="ECO:0000256" key="8">
    <source>
        <dbReference type="SAM" id="Phobius"/>
    </source>
</evidence>
<dbReference type="GO" id="GO:0005886">
    <property type="term" value="C:plasma membrane"/>
    <property type="evidence" value="ECO:0007669"/>
    <property type="project" value="UniProtKB-SubCell"/>
</dbReference>
<dbReference type="GO" id="GO:0016787">
    <property type="term" value="F:hydrolase activity"/>
    <property type="evidence" value="ECO:0007669"/>
    <property type="project" value="UniProtKB-UniRule"/>
</dbReference>
<dbReference type="STRING" id="1423744.FC86_GL001224"/>
<evidence type="ECO:0000256" key="7">
    <source>
        <dbReference type="PIRSR" id="PIRSR026583-50"/>
    </source>
</evidence>
<feature type="binding site" evidence="7">
    <location>
        <position position="434"/>
    </location>
    <ligand>
        <name>Mn(2+)</name>
        <dbReference type="ChEBI" id="CHEBI:29035"/>
        <label>2</label>
    </ligand>
</feature>
<keyword evidence="11" id="KW-1185">Reference proteome</keyword>
<dbReference type="Gene3D" id="3.10.310.30">
    <property type="match status" value="1"/>
</dbReference>
<sequence>MKKLLQKIEIPTFLRDIRLVIATTMIFALCIIGALIGLALNLFFGMIIFIIFLLLVVSFIYGTMILSENTTNFVSNLSYRIKRGEQEALIKMPIGILLYDEKKQIQWVNPYLQLYFGNKEVIGKKISAVDYDLSTLVEKSLDSQTIENQVVTWGKRQFEMSIQDDLGVLYLLDVTRYAAIEQRYLSEKMTVGQLFLDNYDELSQSMDDQTISSLNNYITHTLTSWASQYQMYLKRVDDDHFLILAHFDKLNDAERDRFMVLDKIREETSKQNYPITLSIGFAYGVDDLNELATLAQRNLDLALGRGGDQVVIKNQTDSARFYGGKSNPMEKRTRVRARMVSQALRDTIKDRDEIFVMGHRHPDMDAIGAALGISRIAKMNNKKAYVVLDNTKLNYDVKRLYDLFLDKEENAERFVTPQQALSMADEKSLLVMVDHSKPSMSESQELYQKLENSTVVIDHHRRGEEFPENPMLVYIEPYASSTCELVTEMLEYQPKKADNITKIEASAMLAGIIVDTKSFSLRTGTRTFDAASYLRSVGADNKLIQDLLKEDLNQFINRNHLISTIEIIKPGMALLKGEDDQIYDPIVAAQAVDMSLSLDNIEAAFIITRRDKNTIGISARSVGKVNVQVIMEKLGGGGHLSNAATQLKDETIDVSSEQLIKAIDSYQAEEEPEEQE</sequence>
<evidence type="ECO:0000313" key="11">
    <source>
        <dbReference type="Proteomes" id="UP000051378"/>
    </source>
</evidence>
<comment type="catalytic activity">
    <reaction evidence="6">
        <text>3',3'-c-di-AMP + H2O = 5'-O-phosphonoadenylyl-(3'-&gt;5')-adenosine + H(+)</text>
        <dbReference type="Rhea" id="RHEA:54420"/>
        <dbReference type="ChEBI" id="CHEBI:15377"/>
        <dbReference type="ChEBI" id="CHEBI:15378"/>
        <dbReference type="ChEBI" id="CHEBI:71500"/>
        <dbReference type="ChEBI" id="CHEBI:138171"/>
    </reaction>
</comment>
<dbReference type="AlphaFoldDB" id="A0A0R2DL05"/>
<dbReference type="InterPro" id="IPR003156">
    <property type="entry name" value="DHHA1_dom"/>
</dbReference>
<evidence type="ECO:0000256" key="6">
    <source>
        <dbReference type="PIRNR" id="PIRNR026583"/>
    </source>
</evidence>
<dbReference type="PANTHER" id="PTHR47618:SF2">
    <property type="entry name" value="CYCLIC-DI-AMP PHOSPHODIESTERASE GDPP"/>
    <property type="match status" value="1"/>
</dbReference>
<dbReference type="SMART" id="SM00267">
    <property type="entry name" value="GGDEF"/>
    <property type="match status" value="1"/>
</dbReference>
<dbReference type="EC" id="3.1.4.-" evidence="6"/>
<dbReference type="InterPro" id="IPR049553">
    <property type="entry name" value="GdpP-like_PAS"/>
</dbReference>
<dbReference type="Pfam" id="PF02272">
    <property type="entry name" value="DHHA1"/>
    <property type="match status" value="1"/>
</dbReference>
<dbReference type="RefSeq" id="WP_056974176.1">
    <property type="nucleotide sequence ID" value="NZ_AYZL01000006.1"/>
</dbReference>
<keyword evidence="2 6" id="KW-1003">Cell membrane</keyword>
<proteinExistence type="inferred from homology"/>
<keyword evidence="3 8" id="KW-0812">Transmembrane</keyword>
<evidence type="ECO:0000256" key="1">
    <source>
        <dbReference type="ARBA" id="ARBA00004651"/>
    </source>
</evidence>
<dbReference type="SUPFAM" id="SSF64182">
    <property type="entry name" value="DHH phosphoesterases"/>
    <property type="match status" value="1"/>
</dbReference>
<comment type="similarity">
    <text evidence="6">Belongs to the GdpP/PdeA phosphodiesterase family.</text>
</comment>
<keyword evidence="6" id="KW-0378">Hydrolase</keyword>
<dbReference type="GO" id="GO:0106409">
    <property type="term" value="F:cyclic-di-AMP phosphodiesterase activity"/>
    <property type="evidence" value="ECO:0007669"/>
    <property type="project" value="RHEA"/>
</dbReference>
<dbReference type="InterPro" id="IPR000160">
    <property type="entry name" value="GGDEF_dom"/>
</dbReference>
<dbReference type="PATRIC" id="fig|1423744.4.peg.1255"/>
<feature type="binding site" evidence="7">
    <location>
        <position position="363"/>
    </location>
    <ligand>
        <name>Mn(2+)</name>
        <dbReference type="ChEBI" id="CHEBI:29035"/>
        <label>1</label>
    </ligand>
</feature>
<feature type="binding site" evidence="7">
    <location>
        <position position="359"/>
    </location>
    <ligand>
        <name>Mn(2+)</name>
        <dbReference type="ChEBI" id="CHEBI:29035"/>
        <label>1</label>
    </ligand>
</feature>
<dbReference type="GO" id="GO:0046872">
    <property type="term" value="F:metal ion binding"/>
    <property type="evidence" value="ECO:0007669"/>
    <property type="project" value="UniProtKB-KW"/>
</dbReference>
<dbReference type="PIRSF" id="PIRSF026583">
    <property type="entry name" value="YybT"/>
    <property type="match status" value="1"/>
</dbReference>
<dbReference type="InterPro" id="IPR014528">
    <property type="entry name" value="GdpP/PdeA"/>
</dbReference>
<evidence type="ECO:0000256" key="3">
    <source>
        <dbReference type="ARBA" id="ARBA00022692"/>
    </source>
</evidence>
<dbReference type="PANTHER" id="PTHR47618">
    <property type="entry name" value="BIFUNCTIONAL OLIGORIBONUCLEASE AND PAP PHOSPHATASE NRNA"/>
    <property type="match status" value="1"/>
</dbReference>
<dbReference type="EMBL" id="AYZL01000006">
    <property type="protein sequence ID" value="KRN04865.1"/>
    <property type="molecule type" value="Genomic_DNA"/>
</dbReference>
<comment type="function">
    <text evidence="6">Has phosphodiesterase (PDE) activity against cyclic-di-AMP (c-di-AMP).</text>
</comment>
<comment type="caution">
    <text evidence="10">The sequence shown here is derived from an EMBL/GenBank/DDBJ whole genome shotgun (WGS) entry which is preliminary data.</text>
</comment>
<keyword evidence="7" id="KW-0479">Metal-binding</keyword>
<reference evidence="10 11" key="1">
    <citation type="journal article" date="2015" name="Genome Announc.">
        <title>Expanding the biotechnology potential of lactobacilli through comparative genomics of 213 strains and associated genera.</title>
        <authorList>
            <person name="Sun Z."/>
            <person name="Harris H.M."/>
            <person name="McCann A."/>
            <person name="Guo C."/>
            <person name="Argimon S."/>
            <person name="Zhang W."/>
            <person name="Yang X."/>
            <person name="Jeffery I.B."/>
            <person name="Cooney J.C."/>
            <person name="Kagawa T.F."/>
            <person name="Liu W."/>
            <person name="Song Y."/>
            <person name="Salvetti E."/>
            <person name="Wrobel A."/>
            <person name="Rasinkangas P."/>
            <person name="Parkhill J."/>
            <person name="Rea M.C."/>
            <person name="O'Sullivan O."/>
            <person name="Ritari J."/>
            <person name="Douillard F.P."/>
            <person name="Paul Ross R."/>
            <person name="Yang R."/>
            <person name="Briner A.E."/>
            <person name="Felis G.E."/>
            <person name="de Vos W.M."/>
            <person name="Barrangou R."/>
            <person name="Klaenhammer T.R."/>
            <person name="Caufield P.W."/>
            <person name="Cui Y."/>
            <person name="Zhang H."/>
            <person name="O'Toole P.W."/>
        </authorList>
    </citation>
    <scope>NUCLEOTIDE SEQUENCE [LARGE SCALE GENOMIC DNA]</scope>
    <source>
        <strain evidence="10 11">DSM 23037</strain>
    </source>
</reference>
<comment type="subcellular location">
    <subcellularLocation>
        <location evidence="1">Cell membrane</location>
        <topology evidence="1">Multi-pass membrane protein</topology>
    </subcellularLocation>
</comment>
<name>A0A0R2DL05_9LACO</name>
<evidence type="ECO:0000259" key="9">
    <source>
        <dbReference type="PROSITE" id="PS50887"/>
    </source>
</evidence>
<comment type="cofactor">
    <cofactor evidence="7">
        <name>Mn(2+)</name>
        <dbReference type="ChEBI" id="CHEBI:29035"/>
    </cofactor>
    <text evidence="7">For phosphodiesterase activity, probably binds 2 Mn(2+) per subunit.</text>
</comment>
<evidence type="ECO:0000256" key="4">
    <source>
        <dbReference type="ARBA" id="ARBA00022989"/>
    </source>
</evidence>
<dbReference type="GO" id="GO:0003676">
    <property type="term" value="F:nucleic acid binding"/>
    <property type="evidence" value="ECO:0007669"/>
    <property type="project" value="UniProtKB-UniRule"/>
</dbReference>
<dbReference type="OrthoDB" id="9759476at2"/>
<protein>
    <recommendedName>
        <fullName evidence="6">Cyclic-di-AMP phosphodiesterase</fullName>
        <ecNumber evidence="6">3.1.4.-</ecNumber>
    </recommendedName>
</protein>
<dbReference type="Pfam" id="PF21370">
    <property type="entry name" value="PAS_GdpP"/>
    <property type="match status" value="1"/>
</dbReference>
<dbReference type="Proteomes" id="UP000051378">
    <property type="component" value="Unassembled WGS sequence"/>
</dbReference>
<evidence type="ECO:0000313" key="10">
    <source>
        <dbReference type="EMBL" id="KRN04865.1"/>
    </source>
</evidence>
<feature type="transmembrane region" description="Helical" evidence="8">
    <location>
        <begin position="20"/>
        <end position="40"/>
    </location>
</feature>
<gene>
    <name evidence="10" type="ORF">FC86_GL001224</name>
</gene>
<feature type="binding site" evidence="7">
    <location>
        <position position="365"/>
    </location>
    <ligand>
        <name>Mn(2+)</name>
        <dbReference type="ChEBI" id="CHEBI:29035"/>
        <label>2</label>
    </ligand>
</feature>
<feature type="binding site" evidence="7">
    <location>
        <position position="434"/>
    </location>
    <ligand>
        <name>Mn(2+)</name>
        <dbReference type="ChEBI" id="CHEBI:29035"/>
        <label>1</label>
    </ligand>
</feature>
<feature type="binding site" evidence="7">
    <location>
        <position position="459"/>
    </location>
    <ligand>
        <name>Mn(2+)</name>
        <dbReference type="ChEBI" id="CHEBI:29035"/>
        <label>2</label>
    </ligand>
</feature>
<evidence type="ECO:0000256" key="5">
    <source>
        <dbReference type="ARBA" id="ARBA00023136"/>
    </source>
</evidence>
<dbReference type="InterPro" id="IPR051319">
    <property type="entry name" value="Oligoribo/pAp-PDE_c-di-AMP_PDE"/>
</dbReference>
<dbReference type="FunFam" id="3.90.1640.10:FF:000002">
    <property type="entry name" value="Cyclic-di-AMP phosphodiesterase"/>
    <property type="match status" value="1"/>
</dbReference>
<evidence type="ECO:0000256" key="2">
    <source>
        <dbReference type="ARBA" id="ARBA00022475"/>
    </source>
</evidence>
<feature type="domain" description="GGDEF" evidence="9">
    <location>
        <begin position="187"/>
        <end position="315"/>
    </location>
</feature>
<dbReference type="PROSITE" id="PS50887">
    <property type="entry name" value="GGDEF"/>
    <property type="match status" value="1"/>
</dbReference>
<accession>A0A0R2DL05</accession>
<keyword evidence="7" id="KW-0464">Manganese</keyword>
<keyword evidence="5 6" id="KW-0472">Membrane</keyword>
<dbReference type="InterPro" id="IPR038763">
    <property type="entry name" value="DHH_sf"/>
</dbReference>
<dbReference type="Gene3D" id="3.90.1640.10">
    <property type="entry name" value="inorganic pyrophosphatase (n-terminal core)"/>
    <property type="match status" value="1"/>
</dbReference>
<feature type="binding site" evidence="7">
    <location>
        <position position="515"/>
    </location>
    <ligand>
        <name>Mn(2+)</name>
        <dbReference type="ChEBI" id="CHEBI:29035"/>
        <label>2</label>
    </ligand>
</feature>
<keyword evidence="4 8" id="KW-1133">Transmembrane helix</keyword>